<name>A0A212K6S6_9DELT</name>
<protein>
    <submittedName>
        <fullName evidence="1">Uncharacterized protein</fullName>
    </submittedName>
</protein>
<evidence type="ECO:0000313" key="1">
    <source>
        <dbReference type="EMBL" id="SBW07400.1"/>
    </source>
</evidence>
<sequence length="76" mass="8412">MRTAPQPRKVRRVSILMACTSMGSPYHIQIGGATLRDIERRAPRVPKNIFPDHEQRHTAVAICVLRSGHIITGGSP</sequence>
<reference evidence="1" key="1">
    <citation type="submission" date="2016-04" db="EMBL/GenBank/DDBJ databases">
        <authorList>
            <person name="Evans L.H."/>
            <person name="Alamgir A."/>
            <person name="Owens N."/>
            <person name="Weber N.D."/>
            <person name="Virtaneva K."/>
            <person name="Barbian K."/>
            <person name="Babar A."/>
            <person name="Rosenke K."/>
        </authorList>
    </citation>
    <scope>NUCLEOTIDE SEQUENCE</scope>
    <source>
        <strain evidence="1">86</strain>
    </source>
</reference>
<accession>A0A212K6S6</accession>
<proteinExistence type="predicted"/>
<dbReference type="EMBL" id="FLUQ01000003">
    <property type="protein sequence ID" value="SBW07400.1"/>
    <property type="molecule type" value="Genomic_DNA"/>
</dbReference>
<dbReference type="AlphaFoldDB" id="A0A212K6S6"/>
<organism evidence="1">
    <name type="scientific">uncultured delta proteobacterium</name>
    <dbReference type="NCBI Taxonomy" id="34034"/>
    <lineage>
        <taxon>Bacteria</taxon>
        <taxon>Deltaproteobacteria</taxon>
        <taxon>environmental samples</taxon>
    </lineage>
</organism>
<gene>
    <name evidence="1" type="ORF">KL86DPRO_30049</name>
</gene>